<evidence type="ECO:0000313" key="3">
    <source>
        <dbReference type="Proteomes" id="UP001220662"/>
    </source>
</evidence>
<dbReference type="EMBL" id="JARJLR010000493">
    <property type="protein sequence ID" value="MDF3845863.1"/>
    <property type="molecule type" value="Genomic_DNA"/>
</dbReference>
<evidence type="ECO:0000313" key="2">
    <source>
        <dbReference type="EMBL" id="MDF3845863.1"/>
    </source>
</evidence>
<organism evidence="2 3">
    <name type="scientific">Pseudomonas citronellolis</name>
    <dbReference type="NCBI Taxonomy" id="53408"/>
    <lineage>
        <taxon>Bacteria</taxon>
        <taxon>Pseudomonadati</taxon>
        <taxon>Pseudomonadota</taxon>
        <taxon>Gammaproteobacteria</taxon>
        <taxon>Pseudomonadales</taxon>
        <taxon>Pseudomonadaceae</taxon>
        <taxon>Pseudomonas</taxon>
    </lineage>
</organism>
<comment type="caution">
    <text evidence="2">The sequence shown here is derived from an EMBL/GenBank/DDBJ whole genome shotgun (WGS) entry which is preliminary data.</text>
</comment>
<name>A0AAW6PE56_9PSED</name>
<feature type="region of interest" description="Disordered" evidence="1">
    <location>
        <begin position="70"/>
        <end position="90"/>
    </location>
</feature>
<gene>
    <name evidence="2" type="ORF">P3W55_29500</name>
</gene>
<dbReference type="AlphaFoldDB" id="A0AAW6PE56"/>
<sequence length="191" mass="21967">MSFTLNKNLAIISGFLIALTTWVYLEHQAMTSKFNQDMGNGVVIYADKYVESGDWVFDCNYSRLISRSPPPPPLDHLKQEARPKPTSAYSLSPSDRATANEIIQKLTKESNWHSNLRYVFSTVSENSKLSQHLFNTTTEHENRIWVIYLFQAIENEEWSRFYIAAAPYAPETFIDYEKAMQQARASCPTPQ</sequence>
<reference evidence="2" key="1">
    <citation type="submission" date="2023-03" db="EMBL/GenBank/DDBJ databases">
        <title>Draft assemblies of triclosan tolerant bacteria isolated from returned activated sludge.</title>
        <authorList>
            <person name="Van Hamelsveld S."/>
        </authorList>
    </citation>
    <scope>NUCLEOTIDE SEQUENCE</scope>
    <source>
        <strain evidence="2">GW210015_S63</strain>
    </source>
</reference>
<evidence type="ECO:0008006" key="4">
    <source>
        <dbReference type="Google" id="ProtNLM"/>
    </source>
</evidence>
<dbReference type="RefSeq" id="WP_276216163.1">
    <property type="nucleotide sequence ID" value="NZ_JARJLR010000493.1"/>
</dbReference>
<accession>A0AAW6PE56</accession>
<dbReference type="Proteomes" id="UP001220662">
    <property type="component" value="Unassembled WGS sequence"/>
</dbReference>
<protein>
    <recommendedName>
        <fullName evidence="4">DUF695 domain-containing protein</fullName>
    </recommendedName>
</protein>
<proteinExistence type="predicted"/>
<evidence type="ECO:0000256" key="1">
    <source>
        <dbReference type="SAM" id="MobiDB-lite"/>
    </source>
</evidence>